<dbReference type="Proteomes" id="UP000028999">
    <property type="component" value="Unassembled WGS sequence"/>
</dbReference>
<gene>
    <name evidence="1" type="primary">BnaC04g04880D</name>
    <name evidence="1" type="ORF">GSBRNA2T00006043001</name>
</gene>
<evidence type="ECO:0000313" key="2">
    <source>
        <dbReference type="Proteomes" id="UP000028999"/>
    </source>
</evidence>
<dbReference type="OMA" id="DWNENLC"/>
<protein>
    <submittedName>
        <fullName evidence="1">BnaC04g04880D protein</fullName>
    </submittedName>
</protein>
<name>A0A078G1K9_BRANA</name>
<dbReference type="PaxDb" id="3708-A0A078G1K9"/>
<organism evidence="1 2">
    <name type="scientific">Brassica napus</name>
    <name type="common">Rape</name>
    <dbReference type="NCBI Taxonomy" id="3708"/>
    <lineage>
        <taxon>Eukaryota</taxon>
        <taxon>Viridiplantae</taxon>
        <taxon>Streptophyta</taxon>
        <taxon>Embryophyta</taxon>
        <taxon>Tracheophyta</taxon>
        <taxon>Spermatophyta</taxon>
        <taxon>Magnoliopsida</taxon>
        <taxon>eudicotyledons</taxon>
        <taxon>Gunneridae</taxon>
        <taxon>Pentapetalae</taxon>
        <taxon>rosids</taxon>
        <taxon>malvids</taxon>
        <taxon>Brassicales</taxon>
        <taxon>Brassicaceae</taxon>
        <taxon>Brassiceae</taxon>
        <taxon>Brassica</taxon>
    </lineage>
</organism>
<dbReference type="AlphaFoldDB" id="A0A078G1K9"/>
<accession>A0A078G1K9</accession>
<proteinExistence type="predicted"/>
<dbReference type="Gramene" id="CDY18862">
    <property type="protein sequence ID" value="CDY18862"/>
    <property type="gene ID" value="GSBRNA2T00006043001"/>
</dbReference>
<sequence length="138" mass="16304">MRAWGVEQGGLFCGERDEDRDHLFFAYPYTYTLWLRVLGSLLQPVPSPDWNENLCLLTAPAPNRFTSILSKLAFQVTIYYIWKEMNGRRHNQVARPVEQLSKFIDKTIRQRVLSTRYYEKPHLLGLLQHWFSTRTGRA</sequence>
<keyword evidence="2" id="KW-1185">Reference proteome</keyword>
<reference evidence="1 2" key="1">
    <citation type="journal article" date="2014" name="Science">
        <title>Plant genetics. Early allopolyploid evolution in the post-Neolithic Brassica napus oilseed genome.</title>
        <authorList>
            <person name="Chalhoub B."/>
            <person name="Denoeud F."/>
            <person name="Liu S."/>
            <person name="Parkin I.A."/>
            <person name="Tang H."/>
            <person name="Wang X."/>
            <person name="Chiquet J."/>
            <person name="Belcram H."/>
            <person name="Tong C."/>
            <person name="Samans B."/>
            <person name="Correa M."/>
            <person name="Da Silva C."/>
            <person name="Just J."/>
            <person name="Falentin C."/>
            <person name="Koh C.S."/>
            <person name="Le Clainche I."/>
            <person name="Bernard M."/>
            <person name="Bento P."/>
            <person name="Noel B."/>
            <person name="Labadie K."/>
            <person name="Alberti A."/>
            <person name="Charles M."/>
            <person name="Arnaud D."/>
            <person name="Guo H."/>
            <person name="Daviaud C."/>
            <person name="Alamery S."/>
            <person name="Jabbari K."/>
            <person name="Zhao M."/>
            <person name="Edger P.P."/>
            <person name="Chelaifa H."/>
            <person name="Tack D."/>
            <person name="Lassalle G."/>
            <person name="Mestiri I."/>
            <person name="Schnel N."/>
            <person name="Le Paslier M.C."/>
            <person name="Fan G."/>
            <person name="Renault V."/>
            <person name="Bayer P.E."/>
            <person name="Golicz A.A."/>
            <person name="Manoli S."/>
            <person name="Lee T.H."/>
            <person name="Thi V.H."/>
            <person name="Chalabi S."/>
            <person name="Hu Q."/>
            <person name="Fan C."/>
            <person name="Tollenaere R."/>
            <person name="Lu Y."/>
            <person name="Battail C."/>
            <person name="Shen J."/>
            <person name="Sidebottom C.H."/>
            <person name="Wang X."/>
            <person name="Canaguier A."/>
            <person name="Chauveau A."/>
            <person name="Berard A."/>
            <person name="Deniot G."/>
            <person name="Guan M."/>
            <person name="Liu Z."/>
            <person name="Sun F."/>
            <person name="Lim Y.P."/>
            <person name="Lyons E."/>
            <person name="Town C.D."/>
            <person name="Bancroft I."/>
            <person name="Wang X."/>
            <person name="Meng J."/>
            <person name="Ma J."/>
            <person name="Pires J.C."/>
            <person name="King G.J."/>
            <person name="Brunel D."/>
            <person name="Delourme R."/>
            <person name="Renard M."/>
            <person name="Aury J.M."/>
            <person name="Adams K.L."/>
            <person name="Batley J."/>
            <person name="Snowdon R.J."/>
            <person name="Tost J."/>
            <person name="Edwards D."/>
            <person name="Zhou Y."/>
            <person name="Hua W."/>
            <person name="Sharpe A.G."/>
            <person name="Paterson A.H."/>
            <person name="Guan C."/>
            <person name="Wincker P."/>
        </authorList>
    </citation>
    <scope>NUCLEOTIDE SEQUENCE [LARGE SCALE GENOMIC DNA]</scope>
    <source>
        <strain evidence="2">cv. Darmor-bzh</strain>
    </source>
</reference>
<dbReference type="EMBL" id="LK032090">
    <property type="protein sequence ID" value="CDY18862.1"/>
    <property type="molecule type" value="Genomic_DNA"/>
</dbReference>
<evidence type="ECO:0000313" key="1">
    <source>
        <dbReference type="EMBL" id="CDY18862.1"/>
    </source>
</evidence>